<reference evidence="2" key="1">
    <citation type="journal article" date="2019" name="Int. J. Syst. Evol. Microbiol.">
        <title>The Global Catalogue of Microorganisms (GCM) 10K type strain sequencing project: providing services to taxonomists for standard genome sequencing and annotation.</title>
        <authorList>
            <consortium name="The Broad Institute Genomics Platform"/>
            <consortium name="The Broad Institute Genome Sequencing Center for Infectious Disease"/>
            <person name="Wu L."/>
            <person name="Ma J."/>
        </authorList>
    </citation>
    <scope>NUCLEOTIDE SEQUENCE [LARGE SCALE GENOMIC DNA]</scope>
    <source>
        <strain evidence="2">JCM 16704</strain>
    </source>
</reference>
<gene>
    <name evidence="1" type="ORF">GCM10022216_30400</name>
</gene>
<sequence>MSNAHKQDFVNLLYVGYLDTIYNLEPNEIDLFKDLKENVDNKLAKKNPRSNSTTLYKKLQEVLGKILISKGQV</sequence>
<protein>
    <submittedName>
        <fullName evidence="1">Uncharacterized protein</fullName>
    </submittedName>
</protein>
<name>A0ABP7Z2D2_9SPHI</name>
<accession>A0ABP7Z2D2</accession>
<keyword evidence="2" id="KW-1185">Reference proteome</keyword>
<comment type="caution">
    <text evidence="1">The sequence shown here is derived from an EMBL/GenBank/DDBJ whole genome shotgun (WGS) entry which is preliminary data.</text>
</comment>
<evidence type="ECO:0000313" key="1">
    <source>
        <dbReference type="EMBL" id="GAA4145947.1"/>
    </source>
</evidence>
<dbReference type="Proteomes" id="UP001500101">
    <property type="component" value="Unassembled WGS sequence"/>
</dbReference>
<organism evidence="1 2">
    <name type="scientific">Sphingobacterium kyonggiense</name>
    <dbReference type="NCBI Taxonomy" id="714075"/>
    <lineage>
        <taxon>Bacteria</taxon>
        <taxon>Pseudomonadati</taxon>
        <taxon>Bacteroidota</taxon>
        <taxon>Sphingobacteriia</taxon>
        <taxon>Sphingobacteriales</taxon>
        <taxon>Sphingobacteriaceae</taxon>
        <taxon>Sphingobacterium</taxon>
    </lineage>
</organism>
<proteinExistence type="predicted"/>
<dbReference type="EMBL" id="BAAAZI010000012">
    <property type="protein sequence ID" value="GAA4145947.1"/>
    <property type="molecule type" value="Genomic_DNA"/>
</dbReference>
<evidence type="ECO:0000313" key="2">
    <source>
        <dbReference type="Proteomes" id="UP001500101"/>
    </source>
</evidence>